<evidence type="ECO:0000256" key="1">
    <source>
        <dbReference type="SAM" id="Phobius"/>
    </source>
</evidence>
<reference evidence="2 3" key="1">
    <citation type="submission" date="2021-06" db="EMBL/GenBank/DDBJ databases">
        <title>Actinoplanes lichenicola sp. nov., and Actinoplanes ovalisporus sp. nov., isolated from lichen in Thailand.</title>
        <authorList>
            <person name="Saeng-In P."/>
            <person name="Kanchanasin P."/>
            <person name="Yuki M."/>
            <person name="Kudo T."/>
            <person name="Ohkuma M."/>
            <person name="Phongsopitanun W."/>
            <person name="Tanasupawat S."/>
        </authorList>
    </citation>
    <scope>NUCLEOTIDE SEQUENCE [LARGE SCALE GENOMIC DNA]</scope>
    <source>
        <strain evidence="2 3">NBRC 110975</strain>
    </source>
</reference>
<dbReference type="EMBL" id="JAHKKG010000011">
    <property type="protein sequence ID" value="MBU2668445.1"/>
    <property type="molecule type" value="Genomic_DNA"/>
</dbReference>
<feature type="transmembrane region" description="Helical" evidence="1">
    <location>
        <begin position="64"/>
        <end position="83"/>
    </location>
</feature>
<dbReference type="Proteomes" id="UP001519654">
    <property type="component" value="Unassembled WGS sequence"/>
</dbReference>
<organism evidence="2 3">
    <name type="scientific">Paractinoplanes bogorensis</name>
    <dbReference type="NCBI Taxonomy" id="1610840"/>
    <lineage>
        <taxon>Bacteria</taxon>
        <taxon>Bacillati</taxon>
        <taxon>Actinomycetota</taxon>
        <taxon>Actinomycetes</taxon>
        <taxon>Micromonosporales</taxon>
        <taxon>Micromonosporaceae</taxon>
        <taxon>Paractinoplanes</taxon>
    </lineage>
</organism>
<keyword evidence="1" id="KW-0472">Membrane</keyword>
<sequence>MTIGMVSAVMRSRARWAALVAGIVLVLLSCAVLLVVPAVLEPSKPWDDVEEQQAAWGATLDRVLWTGFGLGTLGAALLAIGSYRPRR</sequence>
<accession>A0ABS5Z217</accession>
<gene>
    <name evidence="2" type="ORF">KOI35_33525</name>
</gene>
<dbReference type="RefSeq" id="WP_215792701.1">
    <property type="nucleotide sequence ID" value="NZ_JAHKKG010000011.1"/>
</dbReference>
<evidence type="ECO:0000313" key="3">
    <source>
        <dbReference type="Proteomes" id="UP001519654"/>
    </source>
</evidence>
<keyword evidence="3" id="KW-1185">Reference proteome</keyword>
<name>A0ABS5Z217_9ACTN</name>
<evidence type="ECO:0000313" key="2">
    <source>
        <dbReference type="EMBL" id="MBU2668445.1"/>
    </source>
</evidence>
<keyword evidence="1" id="KW-0812">Transmembrane</keyword>
<proteinExistence type="predicted"/>
<protein>
    <submittedName>
        <fullName evidence="2">Uncharacterized protein</fullName>
    </submittedName>
</protein>
<comment type="caution">
    <text evidence="2">The sequence shown here is derived from an EMBL/GenBank/DDBJ whole genome shotgun (WGS) entry which is preliminary data.</text>
</comment>
<keyword evidence="1" id="KW-1133">Transmembrane helix</keyword>